<dbReference type="AlphaFoldDB" id="A0A6G0VJA7"/>
<proteinExistence type="predicted"/>
<reference evidence="2 3" key="1">
    <citation type="submission" date="2019-08" db="EMBL/GenBank/DDBJ databases">
        <title>Whole genome of Aphis craccivora.</title>
        <authorList>
            <person name="Voronova N.V."/>
            <person name="Shulinski R.S."/>
            <person name="Bandarenka Y.V."/>
            <person name="Zhorov D.G."/>
            <person name="Warner D."/>
        </authorList>
    </citation>
    <scope>NUCLEOTIDE SEQUENCE [LARGE SCALE GENOMIC DNA]</scope>
    <source>
        <strain evidence="2">180601</strain>
        <tissue evidence="2">Whole Body</tissue>
    </source>
</reference>
<feature type="region of interest" description="Disordered" evidence="1">
    <location>
        <begin position="1"/>
        <end position="32"/>
    </location>
</feature>
<comment type="caution">
    <text evidence="2">The sequence shown here is derived from an EMBL/GenBank/DDBJ whole genome shotgun (WGS) entry which is preliminary data.</text>
</comment>
<evidence type="ECO:0000313" key="2">
    <source>
        <dbReference type="EMBL" id="KAF0685481.1"/>
    </source>
</evidence>
<dbReference type="Proteomes" id="UP000478052">
    <property type="component" value="Unassembled WGS sequence"/>
</dbReference>
<name>A0A6G0VJA7_APHCR</name>
<feature type="non-terminal residue" evidence="2">
    <location>
        <position position="1"/>
    </location>
</feature>
<accession>A0A6G0VJA7</accession>
<feature type="compositionally biased region" description="Basic and acidic residues" evidence="1">
    <location>
        <begin position="1"/>
        <end position="14"/>
    </location>
</feature>
<keyword evidence="3" id="KW-1185">Reference proteome</keyword>
<sequence length="212" mass="23699">SLQEAKSKVRKAENTSDLSTSEDIQNKTRRKKHVVEDAPIFTGLSNTDALSISLSPKSNKPNNISSTCPSLEVRKKLFHTTSATSSQKDFLIPSFNDEKKYNTQHLSTTISRTSDVKTNELLYDNKTIDIPTRNPNDYDRVEDSSSPNLFDFINDSDSNDSIDKMQKSTVIHTTSSPFKVTLLDSTQFEKTTAPLNKFENRGSDIKISSGNI</sequence>
<dbReference type="EMBL" id="VUJU01017057">
    <property type="protein sequence ID" value="KAF0685481.1"/>
    <property type="molecule type" value="Genomic_DNA"/>
</dbReference>
<evidence type="ECO:0000313" key="3">
    <source>
        <dbReference type="Proteomes" id="UP000478052"/>
    </source>
</evidence>
<evidence type="ECO:0000256" key="1">
    <source>
        <dbReference type="SAM" id="MobiDB-lite"/>
    </source>
</evidence>
<organism evidence="2 3">
    <name type="scientific">Aphis craccivora</name>
    <name type="common">Cowpea aphid</name>
    <dbReference type="NCBI Taxonomy" id="307492"/>
    <lineage>
        <taxon>Eukaryota</taxon>
        <taxon>Metazoa</taxon>
        <taxon>Ecdysozoa</taxon>
        <taxon>Arthropoda</taxon>
        <taxon>Hexapoda</taxon>
        <taxon>Insecta</taxon>
        <taxon>Pterygota</taxon>
        <taxon>Neoptera</taxon>
        <taxon>Paraneoptera</taxon>
        <taxon>Hemiptera</taxon>
        <taxon>Sternorrhyncha</taxon>
        <taxon>Aphidomorpha</taxon>
        <taxon>Aphidoidea</taxon>
        <taxon>Aphididae</taxon>
        <taxon>Aphidini</taxon>
        <taxon>Aphis</taxon>
        <taxon>Aphis</taxon>
    </lineage>
</organism>
<gene>
    <name evidence="2" type="ORF">FWK35_00034658</name>
</gene>
<protein>
    <submittedName>
        <fullName evidence="2">Uncharacterized protein</fullName>
    </submittedName>
</protein>